<evidence type="ECO:0000259" key="18">
    <source>
        <dbReference type="PROSITE" id="PS50999"/>
    </source>
</evidence>
<evidence type="ECO:0000313" key="19">
    <source>
        <dbReference type="EMBL" id="KAC9261802.1"/>
    </source>
</evidence>
<dbReference type="PROSITE" id="PS50999">
    <property type="entry name" value="COX2_TM"/>
    <property type="match status" value="1"/>
</dbReference>
<evidence type="ECO:0000256" key="14">
    <source>
        <dbReference type="RuleBase" id="RU000457"/>
    </source>
</evidence>
<dbReference type="OrthoDB" id="539285at2759"/>
<evidence type="ECO:0000256" key="16">
    <source>
        <dbReference type="SAM" id="Phobius"/>
    </source>
</evidence>
<dbReference type="PANTHER" id="PTHR22888:SF9">
    <property type="entry name" value="CYTOCHROME C OXIDASE SUBUNIT 2"/>
    <property type="match status" value="1"/>
</dbReference>
<dbReference type="InterPro" id="IPR002429">
    <property type="entry name" value="CcO_II-like_C"/>
</dbReference>
<dbReference type="InterPro" id="IPR022803">
    <property type="entry name" value="Ribosomal_uL5_dom_sf"/>
</dbReference>
<comment type="subcellular location">
    <subcellularLocation>
        <location evidence="14">Mitochondrion inner membrane</location>
        <topology evidence="14">Multi-pass membrane protein</topology>
    </subcellularLocation>
    <subcellularLocation>
        <location evidence="1">Mitochondrion membrane</location>
        <topology evidence="1">Multi-pass membrane protein</topology>
    </subcellularLocation>
</comment>
<dbReference type="SUPFAM" id="SSF55282">
    <property type="entry name" value="RL5-like"/>
    <property type="match status" value="1"/>
</dbReference>
<evidence type="ECO:0000256" key="8">
    <source>
        <dbReference type="ARBA" id="ARBA00022982"/>
    </source>
</evidence>
<evidence type="ECO:0000256" key="6">
    <source>
        <dbReference type="ARBA" id="ARBA00022723"/>
    </source>
</evidence>
<keyword evidence="6 14" id="KW-0479">Metal-binding</keyword>
<evidence type="ECO:0000256" key="5">
    <source>
        <dbReference type="ARBA" id="ARBA00022692"/>
    </source>
</evidence>
<keyword evidence="11 14" id="KW-0496">Mitochondrion</keyword>
<dbReference type="GO" id="GO:0042773">
    <property type="term" value="P:ATP synthesis coupled electron transport"/>
    <property type="evidence" value="ECO:0007669"/>
    <property type="project" value="TreeGrafter"/>
</dbReference>
<comment type="function">
    <text evidence="14">Component of the cytochrome c oxidase, the last enzyme in the mitochondrial electron transport chain which drives oxidative phosphorylation. The respiratory chain contains 3 multisubunit complexes succinate dehydrogenase (complex II, CII), ubiquinol-cytochrome c oxidoreductase (cytochrome b-c1 complex, complex III, CIII) and cytochrome c oxidase (complex IV, CIV), that cooperate to transfer electrons derived from NADH and succinate to molecular oxygen, creating an electrochemical gradient over the inner membrane that drives transmembrane transport and the ATP synthase. Cytochrome c oxidase is the component of the respiratory chain that catalyzes the reduction of oxygen to water. Electrons originating from reduced cytochrome c in the intermembrane space (IMS) are transferred via the dinuclear copper A center (CU(A)) of subunit 2 and heme A of subunit 1 to the active site in subunit 1, a binuclear center (BNC) formed by heme A3 and copper B (CU(B)). The BNC reduces molecular oxygen to 2 water molecules using 4 electrons from cytochrome c in the IMS and 4 protons from the mitochondrial matrix.</text>
</comment>
<dbReference type="Gene3D" id="3.30.1440.10">
    <property type="match status" value="1"/>
</dbReference>
<keyword evidence="14" id="KW-0999">Mitochondrion inner membrane</keyword>
<dbReference type="SUPFAM" id="SSF49503">
    <property type="entry name" value="Cupredoxins"/>
    <property type="match status" value="1"/>
</dbReference>
<dbReference type="CDD" id="cd13912">
    <property type="entry name" value="CcO_II_C"/>
    <property type="match status" value="1"/>
</dbReference>
<evidence type="ECO:0000256" key="1">
    <source>
        <dbReference type="ARBA" id="ARBA00004225"/>
    </source>
</evidence>
<dbReference type="GO" id="GO:0004129">
    <property type="term" value="F:cytochrome-c oxidase activity"/>
    <property type="evidence" value="ECO:0007669"/>
    <property type="project" value="UniProtKB-EC"/>
</dbReference>
<dbReference type="PANTHER" id="PTHR22888">
    <property type="entry name" value="CYTOCHROME C OXIDASE, SUBUNIT II"/>
    <property type="match status" value="1"/>
</dbReference>
<dbReference type="AlphaFoldDB" id="A0A5N6L785"/>
<dbReference type="Pfam" id="PF00116">
    <property type="entry name" value="COX2"/>
    <property type="match status" value="1"/>
</dbReference>
<evidence type="ECO:0000259" key="17">
    <source>
        <dbReference type="PROSITE" id="PS50857"/>
    </source>
</evidence>
<keyword evidence="7" id="KW-1278">Translocase</keyword>
<feature type="compositionally biased region" description="Basic and acidic residues" evidence="15">
    <location>
        <begin position="736"/>
        <end position="747"/>
    </location>
</feature>
<dbReference type="Proteomes" id="UP000326396">
    <property type="component" value="Unassembled WGS sequence"/>
</dbReference>
<evidence type="ECO:0000256" key="10">
    <source>
        <dbReference type="ARBA" id="ARBA00023008"/>
    </source>
</evidence>
<feature type="transmembrane region" description="Helical" evidence="16">
    <location>
        <begin position="310"/>
        <end position="330"/>
    </location>
</feature>
<evidence type="ECO:0000256" key="13">
    <source>
        <dbReference type="ARBA" id="ARBA00049512"/>
    </source>
</evidence>
<reference evidence="19 20" key="1">
    <citation type="submission" date="2019-05" db="EMBL/GenBank/DDBJ databases">
        <title>Mikania micrantha, genome provides insights into the molecular mechanism of rapid growth.</title>
        <authorList>
            <person name="Liu B."/>
        </authorList>
    </citation>
    <scope>NUCLEOTIDE SEQUENCE [LARGE SCALE GENOMIC DNA]</scope>
    <source>
        <strain evidence="19">NLD-2019</strain>
        <tissue evidence="19">Leaf</tissue>
    </source>
</reference>
<dbReference type="InterPro" id="IPR001505">
    <property type="entry name" value="Copper_CuA"/>
</dbReference>
<dbReference type="InterPro" id="IPR045187">
    <property type="entry name" value="CcO_II"/>
</dbReference>
<evidence type="ECO:0000256" key="7">
    <source>
        <dbReference type="ARBA" id="ARBA00022967"/>
    </source>
</evidence>
<dbReference type="InterPro" id="IPR011759">
    <property type="entry name" value="Cyt_c_oxidase_su2_TM_dom"/>
</dbReference>
<dbReference type="FunFam" id="1.10.287.90:FF:000004">
    <property type="entry name" value="Cytochrome c oxidase subunit 2"/>
    <property type="match status" value="1"/>
</dbReference>
<keyword evidence="3 14" id="KW-0813">Transport</keyword>
<dbReference type="Gene3D" id="2.60.40.420">
    <property type="entry name" value="Cupredoxins - blue copper proteins"/>
    <property type="match status" value="1"/>
</dbReference>
<keyword evidence="9 16" id="KW-1133">Transmembrane helix</keyword>
<organism evidence="19 20">
    <name type="scientific">Mikania micrantha</name>
    <name type="common">bitter vine</name>
    <dbReference type="NCBI Taxonomy" id="192012"/>
    <lineage>
        <taxon>Eukaryota</taxon>
        <taxon>Viridiplantae</taxon>
        <taxon>Streptophyta</taxon>
        <taxon>Embryophyta</taxon>
        <taxon>Tracheophyta</taxon>
        <taxon>Spermatophyta</taxon>
        <taxon>Magnoliopsida</taxon>
        <taxon>eudicotyledons</taxon>
        <taxon>Gunneridae</taxon>
        <taxon>Pentapetalae</taxon>
        <taxon>asterids</taxon>
        <taxon>campanulids</taxon>
        <taxon>Asterales</taxon>
        <taxon>Asteraceae</taxon>
        <taxon>Asteroideae</taxon>
        <taxon>Heliantheae alliance</taxon>
        <taxon>Eupatorieae</taxon>
        <taxon>Mikania</taxon>
    </lineage>
</organism>
<comment type="caution">
    <text evidence="19">The sequence shown here is derived from an EMBL/GenBank/DDBJ whole genome shotgun (WGS) entry which is preliminary data.</text>
</comment>
<dbReference type="PROSITE" id="PS50857">
    <property type="entry name" value="COX2_CUA"/>
    <property type="match status" value="1"/>
</dbReference>
<evidence type="ECO:0000256" key="15">
    <source>
        <dbReference type="SAM" id="MobiDB-lite"/>
    </source>
</evidence>
<name>A0A5N6L785_9ASTR</name>
<evidence type="ECO:0000256" key="9">
    <source>
        <dbReference type="ARBA" id="ARBA00022989"/>
    </source>
</evidence>
<dbReference type="EMBL" id="SZYD01002678">
    <property type="protein sequence ID" value="KAC9261802.1"/>
    <property type="molecule type" value="Genomic_DNA"/>
</dbReference>
<sequence>MFTLNFHYEDVSRQDPLLKPNHANVMEVTGSCKIRVVPKAAPSDFIIKNGKLAMEIPCGQNLIQTQRASTGKSFRSNPFLGSNKEKKGYVSDLARQSTLRGHGMSHFLIAFAFASGLVLSIAVDTEYVLINDLTRAVMQFYPPLSGEGFVPPLTPPPGNSGFELLPAAAPLQEPEAQQAQNQLVSLLEKQLRRYCADQKVAQKFPALQYQEMNTFAKHLALEELEIEGKPATEVAGLTTYLKKFRIVKHSTSAGNLVQQEQSKNETDQMIVLEWLFLTIAPCDAAEPWQLGSQDAATPMMQGIIDLHHDIFFFLILILVFVSRILVRALWHFQKEKNPIPQRIVHGTTIEILRTIFPSIIPMFIAIPSFALLYSMDEVVVNPAITIKAIGHQCSESIGTIAVAYNFGPNGRPSNLSEWGIPVGNNHGSSCGTTGPGEDNLLFLLLFLRFGDGGPTVGNSRYKQLDRRGPALLLFHRGAVRSEKQGMSVGVESFLRGNLQVQFGGRRASTQPYEYSDYNSSDEQSLTFDSYTIPEDDLELGQLRLLEVDNRVVVPAKSHLRIIVTSADVLHSWAVPSSGVKCDAVPGRLNQTSISVQREGVYYGQCSEICGTNHAFMRAPGKIGRLLSPLWLSRTTQGASHPRSKLLQRAAGAVWSRGARQSCEGGQSKIVLFLYKDNRRSQQLGATLFLSYSSFFMILCRGEQTKKKRAISQRKEKDLQRQRLLTLFFFLAVFDESGKPDPQNRIEKGGQGFRKSLPPLPGQDRWEGALSRP</sequence>
<keyword evidence="20" id="KW-1185">Reference proteome</keyword>
<evidence type="ECO:0000256" key="4">
    <source>
        <dbReference type="ARBA" id="ARBA00022660"/>
    </source>
</evidence>
<dbReference type="Gene3D" id="1.10.287.90">
    <property type="match status" value="1"/>
</dbReference>
<dbReference type="InterPro" id="IPR008972">
    <property type="entry name" value="Cupredoxin"/>
</dbReference>
<feature type="transmembrane region" description="Helical" evidence="16">
    <location>
        <begin position="351"/>
        <end position="373"/>
    </location>
</feature>
<evidence type="ECO:0000256" key="12">
    <source>
        <dbReference type="ARBA" id="ARBA00023136"/>
    </source>
</evidence>
<evidence type="ECO:0000256" key="11">
    <source>
        <dbReference type="ARBA" id="ARBA00023128"/>
    </source>
</evidence>
<comment type="similarity">
    <text evidence="2 14">Belongs to the cytochrome c oxidase subunit 2 family.</text>
</comment>
<dbReference type="SUPFAM" id="SSF81464">
    <property type="entry name" value="Cytochrome c oxidase subunit II-like, transmembrane region"/>
    <property type="match status" value="1"/>
</dbReference>
<dbReference type="GO" id="GO:0005507">
    <property type="term" value="F:copper ion binding"/>
    <property type="evidence" value="ECO:0007669"/>
    <property type="project" value="InterPro"/>
</dbReference>
<protein>
    <recommendedName>
        <fullName evidence="14">Cytochrome c oxidase subunit 2</fullName>
    </recommendedName>
</protein>
<evidence type="ECO:0000256" key="3">
    <source>
        <dbReference type="ARBA" id="ARBA00022448"/>
    </source>
</evidence>
<dbReference type="Pfam" id="PF02790">
    <property type="entry name" value="COX2_TM"/>
    <property type="match status" value="1"/>
</dbReference>
<gene>
    <name evidence="19" type="ORF">E3N88_46082</name>
</gene>
<dbReference type="InterPro" id="IPR036257">
    <property type="entry name" value="Cyt_c_oxidase_su2_TM_sf"/>
</dbReference>
<dbReference type="PROSITE" id="PS00078">
    <property type="entry name" value="COX2"/>
    <property type="match status" value="1"/>
</dbReference>
<keyword evidence="5 14" id="KW-0812">Transmembrane</keyword>
<comment type="catalytic activity">
    <reaction evidence="13">
        <text>4 Fe(II)-[cytochrome c] + O2 + 8 H(+)(in) = 4 Fe(III)-[cytochrome c] + 2 H2O + 4 H(+)(out)</text>
        <dbReference type="Rhea" id="RHEA:11436"/>
        <dbReference type="Rhea" id="RHEA-COMP:10350"/>
        <dbReference type="Rhea" id="RHEA-COMP:14399"/>
        <dbReference type="ChEBI" id="CHEBI:15377"/>
        <dbReference type="ChEBI" id="CHEBI:15378"/>
        <dbReference type="ChEBI" id="CHEBI:15379"/>
        <dbReference type="ChEBI" id="CHEBI:29033"/>
        <dbReference type="ChEBI" id="CHEBI:29034"/>
        <dbReference type="EC" id="7.1.1.9"/>
    </reaction>
    <physiologicalReaction direction="left-to-right" evidence="13">
        <dbReference type="Rhea" id="RHEA:11437"/>
    </physiologicalReaction>
</comment>
<keyword evidence="8 14" id="KW-0249">Electron transport</keyword>
<proteinExistence type="inferred from homology"/>
<keyword evidence="10 14" id="KW-0186">Copper</keyword>
<keyword evidence="12 14" id="KW-0472">Membrane</keyword>
<comment type="cofactor">
    <cofactor evidence="14">
        <name>Cu cation</name>
        <dbReference type="ChEBI" id="CHEBI:23378"/>
    </cofactor>
    <text evidence="14">Binds a copper A center.</text>
</comment>
<feature type="domain" description="Cytochrome oxidase subunit II transmembrane region profile" evidence="18">
    <location>
        <begin position="284"/>
        <end position="379"/>
    </location>
</feature>
<dbReference type="InterPro" id="IPR034210">
    <property type="entry name" value="CcO_II_C"/>
</dbReference>
<accession>A0A5N6L785</accession>
<feature type="domain" description="Cytochrome oxidase subunit II copper A binding" evidence="17">
    <location>
        <begin position="496"/>
        <end position="636"/>
    </location>
</feature>
<dbReference type="GO" id="GO:0005743">
    <property type="term" value="C:mitochondrial inner membrane"/>
    <property type="evidence" value="ECO:0007669"/>
    <property type="project" value="UniProtKB-SubCell"/>
</dbReference>
<evidence type="ECO:0000256" key="2">
    <source>
        <dbReference type="ARBA" id="ARBA00007866"/>
    </source>
</evidence>
<keyword evidence="4 14" id="KW-0679">Respiratory chain</keyword>
<evidence type="ECO:0000313" key="20">
    <source>
        <dbReference type="Proteomes" id="UP000326396"/>
    </source>
</evidence>
<dbReference type="PRINTS" id="PR01166">
    <property type="entry name" value="CYCOXIDASEII"/>
</dbReference>
<feature type="region of interest" description="Disordered" evidence="15">
    <location>
        <begin position="736"/>
        <end position="772"/>
    </location>
</feature>